<gene>
    <name evidence="2" type="ORF">BDN70DRAFT_897004</name>
</gene>
<evidence type="ECO:0000313" key="3">
    <source>
        <dbReference type="Proteomes" id="UP000807469"/>
    </source>
</evidence>
<sequence length="169" mass="18982">MHLLLAILVSSQLSLSPLVQPPILSAIGSAPTFRSVHGLVFSFSLTASCPLIRQCDPVVFEELKYLGDPQRIHYSDPPVVHYATSSSPPSFAEHAYVRMNDRTSGFTLDTEKWSYSSFQPQLKVFASFIPHTSRRFPAECADPRVCIRSFFVFTVHERDEEQLAVHVQA</sequence>
<dbReference type="Proteomes" id="UP000807469">
    <property type="component" value="Unassembled WGS sequence"/>
</dbReference>
<reference evidence="2" key="1">
    <citation type="submission" date="2020-11" db="EMBL/GenBank/DDBJ databases">
        <authorList>
            <consortium name="DOE Joint Genome Institute"/>
            <person name="Ahrendt S."/>
            <person name="Riley R."/>
            <person name="Andreopoulos W."/>
            <person name="Labutti K."/>
            <person name="Pangilinan J."/>
            <person name="Ruiz-Duenas F.J."/>
            <person name="Barrasa J.M."/>
            <person name="Sanchez-Garcia M."/>
            <person name="Camarero S."/>
            <person name="Miyauchi S."/>
            <person name="Serrano A."/>
            <person name="Linde D."/>
            <person name="Babiker R."/>
            <person name="Drula E."/>
            <person name="Ayuso-Fernandez I."/>
            <person name="Pacheco R."/>
            <person name="Padilla G."/>
            <person name="Ferreira P."/>
            <person name="Barriuso J."/>
            <person name="Kellner H."/>
            <person name="Castanera R."/>
            <person name="Alfaro M."/>
            <person name="Ramirez L."/>
            <person name="Pisabarro A.G."/>
            <person name="Kuo A."/>
            <person name="Tritt A."/>
            <person name="Lipzen A."/>
            <person name="He G."/>
            <person name="Yan M."/>
            <person name="Ng V."/>
            <person name="Cullen D."/>
            <person name="Martin F."/>
            <person name="Rosso M.-N."/>
            <person name="Henrissat B."/>
            <person name="Hibbett D."/>
            <person name="Martinez A.T."/>
            <person name="Grigoriev I.V."/>
        </authorList>
    </citation>
    <scope>NUCLEOTIDE SEQUENCE</scope>
    <source>
        <strain evidence="2">CIRM-BRFM 674</strain>
    </source>
</reference>
<feature type="chain" id="PRO_5040484039" evidence="1">
    <location>
        <begin position="17"/>
        <end position="169"/>
    </location>
</feature>
<feature type="signal peptide" evidence="1">
    <location>
        <begin position="1"/>
        <end position="16"/>
    </location>
</feature>
<comment type="caution">
    <text evidence="2">The sequence shown here is derived from an EMBL/GenBank/DDBJ whole genome shotgun (WGS) entry which is preliminary data.</text>
</comment>
<evidence type="ECO:0000256" key="1">
    <source>
        <dbReference type="SAM" id="SignalP"/>
    </source>
</evidence>
<dbReference type="AlphaFoldDB" id="A0A9P6CYP1"/>
<evidence type="ECO:0000313" key="2">
    <source>
        <dbReference type="EMBL" id="KAF9476828.1"/>
    </source>
</evidence>
<keyword evidence="3" id="KW-1185">Reference proteome</keyword>
<proteinExistence type="predicted"/>
<protein>
    <submittedName>
        <fullName evidence="2">Uncharacterized protein</fullName>
    </submittedName>
</protein>
<dbReference type="EMBL" id="MU155280">
    <property type="protein sequence ID" value="KAF9476828.1"/>
    <property type="molecule type" value="Genomic_DNA"/>
</dbReference>
<organism evidence="2 3">
    <name type="scientific">Pholiota conissans</name>
    <dbReference type="NCBI Taxonomy" id="109636"/>
    <lineage>
        <taxon>Eukaryota</taxon>
        <taxon>Fungi</taxon>
        <taxon>Dikarya</taxon>
        <taxon>Basidiomycota</taxon>
        <taxon>Agaricomycotina</taxon>
        <taxon>Agaricomycetes</taxon>
        <taxon>Agaricomycetidae</taxon>
        <taxon>Agaricales</taxon>
        <taxon>Agaricineae</taxon>
        <taxon>Strophariaceae</taxon>
        <taxon>Pholiota</taxon>
    </lineage>
</organism>
<name>A0A9P6CYP1_9AGAR</name>
<keyword evidence="1" id="KW-0732">Signal</keyword>
<accession>A0A9P6CYP1</accession>